<dbReference type="EMBL" id="GBXM01046804">
    <property type="protein sequence ID" value="JAH61773.1"/>
    <property type="molecule type" value="Transcribed_RNA"/>
</dbReference>
<proteinExistence type="predicted"/>
<sequence>MRLMSGLLLPQGIRCGRLFLKKFHIFSLSVRFF</sequence>
<reference evidence="1" key="1">
    <citation type="submission" date="2014-11" db="EMBL/GenBank/DDBJ databases">
        <authorList>
            <person name="Amaro Gonzalez C."/>
        </authorList>
    </citation>
    <scope>NUCLEOTIDE SEQUENCE</scope>
</reference>
<reference evidence="1" key="2">
    <citation type="journal article" date="2015" name="Fish Shellfish Immunol.">
        <title>Early steps in the European eel (Anguilla anguilla)-Vibrio vulnificus interaction in the gills: Role of the RtxA13 toxin.</title>
        <authorList>
            <person name="Callol A."/>
            <person name="Pajuelo D."/>
            <person name="Ebbesson L."/>
            <person name="Teles M."/>
            <person name="MacKenzie S."/>
            <person name="Amaro C."/>
        </authorList>
    </citation>
    <scope>NUCLEOTIDE SEQUENCE</scope>
</reference>
<organism evidence="1">
    <name type="scientific">Anguilla anguilla</name>
    <name type="common">European freshwater eel</name>
    <name type="synonym">Muraena anguilla</name>
    <dbReference type="NCBI Taxonomy" id="7936"/>
    <lineage>
        <taxon>Eukaryota</taxon>
        <taxon>Metazoa</taxon>
        <taxon>Chordata</taxon>
        <taxon>Craniata</taxon>
        <taxon>Vertebrata</taxon>
        <taxon>Euteleostomi</taxon>
        <taxon>Actinopterygii</taxon>
        <taxon>Neopterygii</taxon>
        <taxon>Teleostei</taxon>
        <taxon>Anguilliformes</taxon>
        <taxon>Anguillidae</taxon>
        <taxon>Anguilla</taxon>
    </lineage>
</organism>
<protein>
    <submittedName>
        <fullName evidence="1">Uncharacterized protein</fullName>
    </submittedName>
</protein>
<evidence type="ECO:0000313" key="1">
    <source>
        <dbReference type="EMBL" id="JAH61773.1"/>
    </source>
</evidence>
<accession>A0A0E9UA03</accession>
<dbReference type="AlphaFoldDB" id="A0A0E9UA03"/>
<name>A0A0E9UA03_ANGAN</name>